<keyword evidence="1" id="KW-0472">Membrane</keyword>
<feature type="transmembrane region" description="Helical" evidence="1">
    <location>
        <begin position="109"/>
        <end position="129"/>
    </location>
</feature>
<proteinExistence type="predicted"/>
<keyword evidence="1" id="KW-1133">Transmembrane helix</keyword>
<dbReference type="EMBL" id="UINC01035249">
    <property type="protein sequence ID" value="SVB27363.1"/>
    <property type="molecule type" value="Genomic_DNA"/>
</dbReference>
<organism evidence="2">
    <name type="scientific">marine metagenome</name>
    <dbReference type="NCBI Taxonomy" id="408172"/>
    <lineage>
        <taxon>unclassified sequences</taxon>
        <taxon>metagenomes</taxon>
        <taxon>ecological metagenomes</taxon>
    </lineage>
</organism>
<feature type="transmembrane region" description="Helical" evidence="1">
    <location>
        <begin position="82"/>
        <end position="102"/>
    </location>
</feature>
<feature type="transmembrane region" description="Helical" evidence="1">
    <location>
        <begin position="43"/>
        <end position="67"/>
    </location>
</feature>
<dbReference type="AlphaFoldDB" id="A0A382CQ08"/>
<reference evidence="2" key="1">
    <citation type="submission" date="2018-05" db="EMBL/GenBank/DDBJ databases">
        <authorList>
            <person name="Lanie J.A."/>
            <person name="Ng W.-L."/>
            <person name="Kazmierczak K.M."/>
            <person name="Andrzejewski T.M."/>
            <person name="Davidsen T.M."/>
            <person name="Wayne K.J."/>
            <person name="Tettelin H."/>
            <person name="Glass J.I."/>
            <person name="Rusch D."/>
            <person name="Podicherti R."/>
            <person name="Tsui H.-C.T."/>
            <person name="Winkler M.E."/>
        </authorList>
    </citation>
    <scope>NUCLEOTIDE SEQUENCE</scope>
</reference>
<evidence type="ECO:0000256" key="1">
    <source>
        <dbReference type="SAM" id="Phobius"/>
    </source>
</evidence>
<accession>A0A382CQ08</accession>
<evidence type="ECO:0000313" key="2">
    <source>
        <dbReference type="EMBL" id="SVB27363.1"/>
    </source>
</evidence>
<protein>
    <submittedName>
        <fullName evidence="2">Uncharacterized protein</fullName>
    </submittedName>
</protein>
<sequence>MALGLLLASIFISFFCLELFLLYRKGNSFLQRLRETQNPSRLIFGTIIVVNPTFAGVGILCAFIFAFLEQNKPGSVLATPNILYSLSLGAIVFLFTIAGTIISPTFKRLFLITGASTILCLGWLLPLLAQ</sequence>
<keyword evidence="1" id="KW-0812">Transmembrane</keyword>
<feature type="transmembrane region" description="Helical" evidence="1">
    <location>
        <begin position="6"/>
        <end position="23"/>
    </location>
</feature>
<name>A0A382CQ08_9ZZZZ</name>
<gene>
    <name evidence="2" type="ORF">METZ01_LOCUS180217</name>
</gene>